<sequence length="189" mass="21680">MKLRLNLLAIFGVIIATAVLYKPLRAFWPEKVGMDCQDGRVCVDQAQYAFQAQNLYSRALSFVESNVGTLDKAPQIIFCKTDLCAERFGLGKRSAISLGPWAIVIGPRAWKDYYVRHELIHSLQYQRLGILKMRQLPQWFVEGMAYSMSEDPRTPLSQPFENDRAEFESWFKQVGHDQIWSAAKNLSES</sequence>
<name>A0ABS0BY25_9GAMM</name>
<comment type="caution">
    <text evidence="1">The sequence shown here is derived from an EMBL/GenBank/DDBJ whole genome shotgun (WGS) entry which is preliminary data.</text>
</comment>
<dbReference type="Proteomes" id="UP001193680">
    <property type="component" value="Unassembled WGS sequence"/>
</dbReference>
<proteinExistence type="predicted"/>
<protein>
    <recommendedName>
        <fullName evidence="3">DUF4157 domain-containing protein</fullName>
    </recommendedName>
</protein>
<keyword evidence="2" id="KW-1185">Reference proteome</keyword>
<evidence type="ECO:0000313" key="2">
    <source>
        <dbReference type="Proteomes" id="UP001193680"/>
    </source>
</evidence>
<organism evidence="1 2">
    <name type="scientific">Thiomicrorhabdus heinhorstiae</name>
    <dbReference type="NCBI Taxonomy" id="2748010"/>
    <lineage>
        <taxon>Bacteria</taxon>
        <taxon>Pseudomonadati</taxon>
        <taxon>Pseudomonadota</taxon>
        <taxon>Gammaproteobacteria</taxon>
        <taxon>Thiotrichales</taxon>
        <taxon>Piscirickettsiaceae</taxon>
        <taxon>Thiomicrorhabdus</taxon>
    </lineage>
</organism>
<evidence type="ECO:0000313" key="1">
    <source>
        <dbReference type="EMBL" id="MBF6058706.1"/>
    </source>
</evidence>
<gene>
    <name evidence="1" type="ORF">H8792_010175</name>
</gene>
<accession>A0ABS0BY25</accession>
<reference evidence="1 2" key="2">
    <citation type="submission" date="2020-11" db="EMBL/GenBank/DDBJ databases">
        <title>Sulfur oxidizing isolate from Hospital Hole Sinkhole.</title>
        <authorList>
            <person name="Scott K.M."/>
        </authorList>
    </citation>
    <scope>NUCLEOTIDE SEQUENCE [LARGE SCALE GENOMIC DNA]</scope>
    <source>
        <strain evidence="1 2">HH1</strain>
    </source>
</reference>
<dbReference type="RefSeq" id="WP_185978853.1">
    <property type="nucleotide sequence ID" value="NZ_JACBGI020000025.1"/>
</dbReference>
<reference evidence="1 2" key="1">
    <citation type="submission" date="2020-06" db="EMBL/GenBank/DDBJ databases">
        <authorList>
            <person name="Scott K."/>
        </authorList>
    </citation>
    <scope>NUCLEOTIDE SEQUENCE [LARGE SCALE GENOMIC DNA]</scope>
    <source>
        <strain evidence="1 2">HH1</strain>
    </source>
</reference>
<evidence type="ECO:0008006" key="3">
    <source>
        <dbReference type="Google" id="ProtNLM"/>
    </source>
</evidence>
<dbReference type="EMBL" id="JACBGI020000025">
    <property type="protein sequence ID" value="MBF6058706.1"/>
    <property type="molecule type" value="Genomic_DNA"/>
</dbReference>